<gene>
    <name evidence="2" type="primary">GLEAN_15744</name>
    <name evidence="2" type="ORF">TcasGA2_TC015744</name>
</gene>
<name>D2A3R9_TRICA</name>
<protein>
    <submittedName>
        <fullName evidence="2">Uncharacterized protein</fullName>
    </submittedName>
</protein>
<evidence type="ECO:0000256" key="1">
    <source>
        <dbReference type="SAM" id="MobiDB-lite"/>
    </source>
</evidence>
<dbReference type="HOGENOM" id="CLU_2592877_0_0_1"/>
<accession>D2A3R9</accession>
<dbReference type="InParanoid" id="D2A3R9"/>
<reference evidence="2 3" key="1">
    <citation type="journal article" date="2008" name="Nature">
        <title>The genome of the model beetle and pest Tribolium castaneum.</title>
        <authorList>
            <consortium name="Tribolium Genome Sequencing Consortium"/>
            <person name="Richards S."/>
            <person name="Gibbs R.A."/>
            <person name="Weinstock G.M."/>
            <person name="Brown S.J."/>
            <person name="Denell R."/>
            <person name="Beeman R.W."/>
            <person name="Gibbs R."/>
            <person name="Beeman R.W."/>
            <person name="Brown S.J."/>
            <person name="Bucher G."/>
            <person name="Friedrich M."/>
            <person name="Grimmelikhuijzen C.J."/>
            <person name="Klingler M."/>
            <person name="Lorenzen M."/>
            <person name="Richards S."/>
            <person name="Roth S."/>
            <person name="Schroder R."/>
            <person name="Tautz D."/>
            <person name="Zdobnov E.M."/>
            <person name="Muzny D."/>
            <person name="Gibbs R.A."/>
            <person name="Weinstock G.M."/>
            <person name="Attaway T."/>
            <person name="Bell S."/>
            <person name="Buhay C.J."/>
            <person name="Chandrabose M.N."/>
            <person name="Chavez D."/>
            <person name="Clerk-Blankenburg K.P."/>
            <person name="Cree A."/>
            <person name="Dao M."/>
            <person name="Davis C."/>
            <person name="Chacko J."/>
            <person name="Dinh H."/>
            <person name="Dugan-Rocha S."/>
            <person name="Fowler G."/>
            <person name="Garner T.T."/>
            <person name="Garnes J."/>
            <person name="Gnirke A."/>
            <person name="Hawes A."/>
            <person name="Hernandez J."/>
            <person name="Hines S."/>
            <person name="Holder M."/>
            <person name="Hume J."/>
            <person name="Jhangiani S.N."/>
            <person name="Joshi V."/>
            <person name="Khan Z.M."/>
            <person name="Jackson L."/>
            <person name="Kovar C."/>
            <person name="Kowis A."/>
            <person name="Lee S."/>
            <person name="Lewis L.R."/>
            <person name="Margolis J."/>
            <person name="Morgan M."/>
            <person name="Nazareth L.V."/>
            <person name="Nguyen N."/>
            <person name="Okwuonu G."/>
            <person name="Parker D."/>
            <person name="Richards S."/>
            <person name="Ruiz S.J."/>
            <person name="Santibanez J."/>
            <person name="Savard J."/>
            <person name="Scherer S.E."/>
            <person name="Schneider B."/>
            <person name="Sodergren E."/>
            <person name="Tautz D."/>
            <person name="Vattahil S."/>
            <person name="Villasana D."/>
            <person name="White C.S."/>
            <person name="Wright R."/>
            <person name="Park Y."/>
            <person name="Beeman R.W."/>
            <person name="Lord J."/>
            <person name="Oppert B."/>
            <person name="Lorenzen M."/>
            <person name="Brown S."/>
            <person name="Wang L."/>
            <person name="Savard J."/>
            <person name="Tautz D."/>
            <person name="Richards S."/>
            <person name="Weinstock G."/>
            <person name="Gibbs R.A."/>
            <person name="Liu Y."/>
            <person name="Worley K."/>
            <person name="Weinstock G."/>
            <person name="Elsik C.G."/>
            <person name="Reese J.T."/>
            <person name="Elhaik E."/>
            <person name="Landan G."/>
            <person name="Graur D."/>
            <person name="Arensburger P."/>
            <person name="Atkinson P."/>
            <person name="Beeman R.W."/>
            <person name="Beidler J."/>
            <person name="Brown S.J."/>
            <person name="Demuth J.P."/>
            <person name="Drury D.W."/>
            <person name="Du Y.Z."/>
            <person name="Fujiwara H."/>
            <person name="Lorenzen M."/>
            <person name="Maselli V."/>
            <person name="Osanai M."/>
            <person name="Park Y."/>
            <person name="Robertson H.M."/>
            <person name="Tu Z."/>
            <person name="Wang J.J."/>
            <person name="Wang S."/>
            <person name="Richards S."/>
            <person name="Song H."/>
            <person name="Zhang L."/>
            <person name="Sodergren E."/>
            <person name="Werner D."/>
            <person name="Stanke M."/>
            <person name="Morgenstern B."/>
            <person name="Solovyev V."/>
            <person name="Kosarev P."/>
            <person name="Brown G."/>
            <person name="Chen H.C."/>
            <person name="Ermolaeva O."/>
            <person name="Hlavina W."/>
            <person name="Kapustin Y."/>
            <person name="Kiryutin B."/>
            <person name="Kitts P."/>
            <person name="Maglott D."/>
            <person name="Pruitt K."/>
            <person name="Sapojnikov V."/>
            <person name="Souvorov A."/>
            <person name="Mackey A.J."/>
            <person name="Waterhouse R.M."/>
            <person name="Wyder S."/>
            <person name="Zdobnov E.M."/>
            <person name="Zdobnov E.M."/>
            <person name="Wyder S."/>
            <person name="Kriventseva E.V."/>
            <person name="Kadowaki T."/>
            <person name="Bork P."/>
            <person name="Aranda M."/>
            <person name="Bao R."/>
            <person name="Beermann A."/>
            <person name="Berns N."/>
            <person name="Bolognesi R."/>
            <person name="Bonneton F."/>
            <person name="Bopp D."/>
            <person name="Brown S.J."/>
            <person name="Bucher G."/>
            <person name="Butts T."/>
            <person name="Chaumot A."/>
            <person name="Denell R.E."/>
            <person name="Ferrier D.E."/>
            <person name="Friedrich M."/>
            <person name="Gordon C.M."/>
            <person name="Jindra M."/>
            <person name="Klingler M."/>
            <person name="Lan Q."/>
            <person name="Lattorff H.M."/>
            <person name="Laudet V."/>
            <person name="von Levetsow C."/>
            <person name="Liu Z."/>
            <person name="Lutz R."/>
            <person name="Lynch J.A."/>
            <person name="da Fonseca R.N."/>
            <person name="Posnien N."/>
            <person name="Reuter R."/>
            <person name="Roth S."/>
            <person name="Savard J."/>
            <person name="Schinko J.B."/>
            <person name="Schmitt C."/>
            <person name="Schoppmeier M."/>
            <person name="Schroder R."/>
            <person name="Shippy T.D."/>
            <person name="Simonnet F."/>
            <person name="Marques-Souza H."/>
            <person name="Tautz D."/>
            <person name="Tomoyasu Y."/>
            <person name="Trauner J."/>
            <person name="Van der Zee M."/>
            <person name="Vervoort M."/>
            <person name="Wittkopp N."/>
            <person name="Wimmer E.A."/>
            <person name="Yang X."/>
            <person name="Jones A.K."/>
            <person name="Sattelle D.B."/>
            <person name="Ebert P.R."/>
            <person name="Nelson D."/>
            <person name="Scott J.G."/>
            <person name="Beeman R.W."/>
            <person name="Muthukrishnan S."/>
            <person name="Kramer K.J."/>
            <person name="Arakane Y."/>
            <person name="Beeman R.W."/>
            <person name="Zhu Q."/>
            <person name="Hogenkamp D."/>
            <person name="Dixit R."/>
            <person name="Oppert B."/>
            <person name="Jiang H."/>
            <person name="Zou Z."/>
            <person name="Marshall J."/>
            <person name="Elpidina E."/>
            <person name="Vinokurov K."/>
            <person name="Oppert C."/>
            <person name="Zou Z."/>
            <person name="Evans J."/>
            <person name="Lu Z."/>
            <person name="Zhao P."/>
            <person name="Sumathipala N."/>
            <person name="Altincicek B."/>
            <person name="Vilcinskas A."/>
            <person name="Williams M."/>
            <person name="Hultmark D."/>
            <person name="Hetru C."/>
            <person name="Jiang H."/>
            <person name="Grimmelikhuijzen C.J."/>
            <person name="Hauser F."/>
            <person name="Cazzamali G."/>
            <person name="Williamson M."/>
            <person name="Park Y."/>
            <person name="Li B."/>
            <person name="Tanaka Y."/>
            <person name="Predel R."/>
            <person name="Neupert S."/>
            <person name="Schachtner J."/>
            <person name="Verleyen P."/>
            <person name="Raible F."/>
            <person name="Bork P."/>
            <person name="Friedrich M."/>
            <person name="Walden K.K."/>
            <person name="Robertson H.M."/>
            <person name="Angeli S."/>
            <person name="Foret S."/>
            <person name="Bucher G."/>
            <person name="Schuetz S."/>
            <person name="Maleszka R."/>
            <person name="Wimmer E.A."/>
            <person name="Beeman R.W."/>
            <person name="Lorenzen M."/>
            <person name="Tomoyasu Y."/>
            <person name="Miller S.C."/>
            <person name="Grossmann D."/>
            <person name="Bucher G."/>
        </authorList>
    </citation>
    <scope>NUCLEOTIDE SEQUENCE [LARGE SCALE GENOMIC DNA]</scope>
    <source>
        <strain evidence="2 3">Georgia GA2</strain>
    </source>
</reference>
<organism evidence="2 3">
    <name type="scientific">Tribolium castaneum</name>
    <name type="common">Red flour beetle</name>
    <dbReference type="NCBI Taxonomy" id="7070"/>
    <lineage>
        <taxon>Eukaryota</taxon>
        <taxon>Metazoa</taxon>
        <taxon>Ecdysozoa</taxon>
        <taxon>Arthropoda</taxon>
        <taxon>Hexapoda</taxon>
        <taxon>Insecta</taxon>
        <taxon>Pterygota</taxon>
        <taxon>Neoptera</taxon>
        <taxon>Endopterygota</taxon>
        <taxon>Coleoptera</taxon>
        <taxon>Polyphaga</taxon>
        <taxon>Cucujiformia</taxon>
        <taxon>Tenebrionidae</taxon>
        <taxon>Tenebrionidae incertae sedis</taxon>
        <taxon>Tribolium</taxon>
    </lineage>
</organism>
<sequence length="80" mass="8935">MNINRIVNCGQVVPDLCLSSGEQHGREVGFLLGRDDPAGTQNTTLRHWTKHGYHSLDTGINRNVGDDKQPETKTTIMEME</sequence>
<dbReference type="AlphaFoldDB" id="D2A3R9"/>
<proteinExistence type="predicted"/>
<evidence type="ECO:0000313" key="2">
    <source>
        <dbReference type="EMBL" id="EFA05556.1"/>
    </source>
</evidence>
<evidence type="ECO:0000313" key="3">
    <source>
        <dbReference type="Proteomes" id="UP000007266"/>
    </source>
</evidence>
<dbReference type="Proteomes" id="UP000007266">
    <property type="component" value="Linkage group 6"/>
</dbReference>
<reference evidence="2 3" key="2">
    <citation type="journal article" date="2010" name="Nucleic Acids Res.">
        <title>BeetleBase in 2010: revisions to provide comprehensive genomic information for Tribolium castaneum.</title>
        <authorList>
            <person name="Kim H.S."/>
            <person name="Murphy T."/>
            <person name="Xia J."/>
            <person name="Caragea D."/>
            <person name="Park Y."/>
            <person name="Beeman R.W."/>
            <person name="Lorenzen M.D."/>
            <person name="Butcher S."/>
            <person name="Manak J.R."/>
            <person name="Brown S.J."/>
        </authorList>
    </citation>
    <scope>GENOME REANNOTATION</scope>
    <source>
        <strain evidence="2 3">Georgia GA2</strain>
    </source>
</reference>
<feature type="region of interest" description="Disordered" evidence="1">
    <location>
        <begin position="59"/>
        <end position="80"/>
    </location>
</feature>
<dbReference type="EMBL" id="KQ971348">
    <property type="protein sequence ID" value="EFA05556.1"/>
    <property type="molecule type" value="Genomic_DNA"/>
</dbReference>
<keyword evidence="3" id="KW-1185">Reference proteome</keyword>